<gene>
    <name evidence="2" type="ORF">B9G39_19460</name>
</gene>
<protein>
    <submittedName>
        <fullName evidence="2">Glycosyltransferase</fullName>
    </submittedName>
</protein>
<comment type="caution">
    <text evidence="2">The sequence shown here is derived from an EMBL/GenBank/DDBJ whole genome shotgun (WGS) entry which is preliminary data.</text>
</comment>
<dbReference type="Proteomes" id="UP000257039">
    <property type="component" value="Unassembled WGS sequence"/>
</dbReference>
<feature type="domain" description="Glycosyltransferase subfamily 4-like N-terminal" evidence="1">
    <location>
        <begin position="24"/>
        <end position="182"/>
    </location>
</feature>
<sequence length="392" mass="44318">MTHKPTTIAIVANTPVLFNQAHNTMLRHLIDGMLHHGLQVQLICPHTQEEDHRYHPGLICVTPSHMMASSKKKLSLSPIAWLADYWSQNPPDAVYISSPSFMGWQVTRLASRLAIQTVTGFFDLTITSHFNCVKHIANHLVLPWFNSKSKYSLVNSIHHARQFQSLRLKRLAILSHGVDSKRFAPCYRSNELRQQWQAGRHDLVFLYTGPLDQAHNAELALRTFRIIKDHFPNKQHKMVCIGSGKQAEHLKHRFPGITYMNHVPASQLPKIYASADILLQPNKQGLLGNNVIEAMASGVVVVGFKRGAVAQHVQNHVSGLSISLNGGWVDEETFIDRVLALCDRPDKIASIKRNARYTALRQDWQYVTQQFIHLLLSPAPYTSKTQIQPSPL</sequence>
<name>A0A4V1INZ5_9GAMM</name>
<dbReference type="SUPFAM" id="SSF53756">
    <property type="entry name" value="UDP-Glycosyltransferase/glycogen phosphorylase"/>
    <property type="match status" value="1"/>
</dbReference>
<dbReference type="PANTHER" id="PTHR45947:SF3">
    <property type="entry name" value="SULFOQUINOVOSYL TRANSFERASE SQD2"/>
    <property type="match status" value="1"/>
</dbReference>
<keyword evidence="3" id="KW-1185">Reference proteome</keyword>
<dbReference type="Pfam" id="PF13692">
    <property type="entry name" value="Glyco_trans_1_4"/>
    <property type="match status" value="1"/>
</dbReference>
<dbReference type="AlphaFoldDB" id="A0A4V1INZ5"/>
<dbReference type="InterPro" id="IPR028098">
    <property type="entry name" value="Glyco_trans_4-like_N"/>
</dbReference>
<evidence type="ECO:0000313" key="2">
    <source>
        <dbReference type="EMBL" id="RDH45451.1"/>
    </source>
</evidence>
<keyword evidence="2" id="KW-0808">Transferase</keyword>
<dbReference type="Gene3D" id="3.40.50.2000">
    <property type="entry name" value="Glycogen Phosphorylase B"/>
    <property type="match status" value="2"/>
</dbReference>
<dbReference type="EMBL" id="NDXW01000001">
    <property type="protein sequence ID" value="RDH45451.1"/>
    <property type="molecule type" value="Genomic_DNA"/>
</dbReference>
<organism evidence="2 3">
    <name type="scientific">Zooshikella ganghwensis</name>
    <dbReference type="NCBI Taxonomy" id="202772"/>
    <lineage>
        <taxon>Bacteria</taxon>
        <taxon>Pseudomonadati</taxon>
        <taxon>Pseudomonadota</taxon>
        <taxon>Gammaproteobacteria</taxon>
        <taxon>Oceanospirillales</taxon>
        <taxon>Zooshikellaceae</taxon>
        <taxon>Zooshikella</taxon>
    </lineage>
</organism>
<dbReference type="Pfam" id="PF13439">
    <property type="entry name" value="Glyco_transf_4"/>
    <property type="match status" value="1"/>
</dbReference>
<reference evidence="2 3" key="1">
    <citation type="submission" date="2017-04" db="EMBL/GenBank/DDBJ databases">
        <title>Draft genome sequence of Zooshikella ganghwensis VG4 isolated from Red Sea sediments.</title>
        <authorList>
            <person name="Rehman Z."/>
            <person name="Alam I."/>
            <person name="Kamau A."/>
            <person name="Bajic V."/>
            <person name="Leiknes T."/>
        </authorList>
    </citation>
    <scope>NUCLEOTIDE SEQUENCE [LARGE SCALE GENOMIC DNA]</scope>
    <source>
        <strain evidence="2 3">VG4</strain>
    </source>
</reference>
<dbReference type="PANTHER" id="PTHR45947">
    <property type="entry name" value="SULFOQUINOVOSYL TRANSFERASE SQD2"/>
    <property type="match status" value="1"/>
</dbReference>
<evidence type="ECO:0000259" key="1">
    <source>
        <dbReference type="Pfam" id="PF13439"/>
    </source>
</evidence>
<dbReference type="GO" id="GO:0016757">
    <property type="term" value="F:glycosyltransferase activity"/>
    <property type="evidence" value="ECO:0007669"/>
    <property type="project" value="TreeGrafter"/>
</dbReference>
<proteinExistence type="predicted"/>
<dbReference type="InterPro" id="IPR050194">
    <property type="entry name" value="Glycosyltransferase_grp1"/>
</dbReference>
<evidence type="ECO:0000313" key="3">
    <source>
        <dbReference type="Proteomes" id="UP000257039"/>
    </source>
</evidence>
<dbReference type="RefSeq" id="WP_094788407.1">
    <property type="nucleotide sequence ID" value="NZ_NDXW01000001.1"/>
</dbReference>
<accession>A0A4V1INZ5</accession>